<gene>
    <name evidence="1" type="ORF">B0T17DRAFT_80554</name>
</gene>
<name>A0AA40CGF5_9PEZI</name>
<dbReference type="AlphaFoldDB" id="A0AA40CGF5"/>
<proteinExistence type="predicted"/>
<accession>A0AA40CGF5</accession>
<evidence type="ECO:0000313" key="1">
    <source>
        <dbReference type="EMBL" id="KAK0636394.1"/>
    </source>
</evidence>
<protein>
    <submittedName>
        <fullName evidence="1">Uncharacterized protein</fullName>
    </submittedName>
</protein>
<dbReference type="EMBL" id="JAULSR010000001">
    <property type="protein sequence ID" value="KAK0636394.1"/>
    <property type="molecule type" value="Genomic_DNA"/>
</dbReference>
<sequence>MDACVTVRVGKCDPSGPLAPIACLVVYAVSPCRRPRNHGNASGDHCPCPHCSVWCGSWRGQTQFSSSGPKPHPPTLSLTLLWLRAKKKTPCQVLWLTPKPMFFRALYLFQPLRAHAQPWHLPCQYLLHRFYLPIPPQYALSWCGCNMQPILFEWPGNVTAGICICRGRTQEKKVPGLWNWRLSKCPSTTYSSGRFKLSMSWRGTRKFLC</sequence>
<comment type="caution">
    <text evidence="1">The sequence shown here is derived from an EMBL/GenBank/DDBJ whole genome shotgun (WGS) entry which is preliminary data.</text>
</comment>
<evidence type="ECO:0000313" key="2">
    <source>
        <dbReference type="Proteomes" id="UP001174934"/>
    </source>
</evidence>
<keyword evidence="2" id="KW-1185">Reference proteome</keyword>
<dbReference type="Proteomes" id="UP001174934">
    <property type="component" value="Unassembled WGS sequence"/>
</dbReference>
<organism evidence="1 2">
    <name type="scientific">Bombardia bombarda</name>
    <dbReference type="NCBI Taxonomy" id="252184"/>
    <lineage>
        <taxon>Eukaryota</taxon>
        <taxon>Fungi</taxon>
        <taxon>Dikarya</taxon>
        <taxon>Ascomycota</taxon>
        <taxon>Pezizomycotina</taxon>
        <taxon>Sordariomycetes</taxon>
        <taxon>Sordariomycetidae</taxon>
        <taxon>Sordariales</taxon>
        <taxon>Lasiosphaeriaceae</taxon>
        <taxon>Bombardia</taxon>
    </lineage>
</organism>
<reference evidence="1" key="1">
    <citation type="submission" date="2023-06" db="EMBL/GenBank/DDBJ databases">
        <title>Genome-scale phylogeny and comparative genomics of the fungal order Sordariales.</title>
        <authorList>
            <consortium name="Lawrence Berkeley National Laboratory"/>
            <person name="Hensen N."/>
            <person name="Bonometti L."/>
            <person name="Westerberg I."/>
            <person name="Brannstrom I.O."/>
            <person name="Guillou S."/>
            <person name="Cros-Aarteil S."/>
            <person name="Calhoun S."/>
            <person name="Haridas S."/>
            <person name="Kuo A."/>
            <person name="Mondo S."/>
            <person name="Pangilinan J."/>
            <person name="Riley R."/>
            <person name="LaButti K."/>
            <person name="Andreopoulos B."/>
            <person name="Lipzen A."/>
            <person name="Chen C."/>
            <person name="Yanf M."/>
            <person name="Daum C."/>
            <person name="Ng V."/>
            <person name="Clum A."/>
            <person name="Steindorff A."/>
            <person name="Ohm R."/>
            <person name="Martin F."/>
            <person name="Silar P."/>
            <person name="Natvig D."/>
            <person name="Lalanne C."/>
            <person name="Gautier V."/>
            <person name="Ament-velasquez S.L."/>
            <person name="Kruys A."/>
            <person name="Hutchinson M.I."/>
            <person name="Powell A.J."/>
            <person name="Barry K."/>
            <person name="Miller A.N."/>
            <person name="Grigoriev I.V."/>
            <person name="Debuchy R."/>
            <person name="Gladieux P."/>
            <person name="Thoren M.H."/>
            <person name="Johannesson H."/>
        </authorList>
    </citation>
    <scope>NUCLEOTIDE SEQUENCE</scope>
    <source>
        <strain evidence="1">SMH3391-2</strain>
    </source>
</reference>